<comment type="function">
    <text evidence="11 12">Involved in protein export. Participates in an early event of protein translocation.</text>
</comment>
<dbReference type="Proteomes" id="UP000501325">
    <property type="component" value="Chromosome"/>
</dbReference>
<keyword evidence="6 12" id="KW-0812">Transmembrane</keyword>
<feature type="transmembrane region" description="Helical" evidence="12">
    <location>
        <begin position="56"/>
        <end position="75"/>
    </location>
</feature>
<dbReference type="PANTHER" id="PTHR34182:SF1">
    <property type="entry name" value="PROTEIN-EXPORT MEMBRANE PROTEIN SECG"/>
    <property type="match status" value="1"/>
</dbReference>
<keyword evidence="7 12" id="KW-0653">Protein transport</keyword>
<dbReference type="RefSeq" id="WP_008262390.1">
    <property type="nucleotide sequence ID" value="NZ_CP048751.1"/>
</dbReference>
<organism evidence="14 15">
    <name type="scientific">Brevundimonas mediterranea</name>
    <dbReference type="NCBI Taxonomy" id="74329"/>
    <lineage>
        <taxon>Bacteria</taxon>
        <taxon>Pseudomonadati</taxon>
        <taxon>Pseudomonadota</taxon>
        <taxon>Alphaproteobacteria</taxon>
        <taxon>Caulobacterales</taxon>
        <taxon>Caulobacteraceae</taxon>
        <taxon>Brevundimonas</taxon>
    </lineage>
</organism>
<keyword evidence="9 12" id="KW-0811">Translocation</keyword>
<dbReference type="PRINTS" id="PR01651">
    <property type="entry name" value="SECGEXPORT"/>
</dbReference>
<keyword evidence="5 12" id="KW-1003">Cell membrane</keyword>
<evidence type="ECO:0000256" key="2">
    <source>
        <dbReference type="ARBA" id="ARBA00008445"/>
    </source>
</evidence>
<dbReference type="PANTHER" id="PTHR34182">
    <property type="entry name" value="PROTEIN-EXPORT MEMBRANE PROTEIN SECG"/>
    <property type="match status" value="1"/>
</dbReference>
<evidence type="ECO:0000256" key="6">
    <source>
        <dbReference type="ARBA" id="ARBA00022692"/>
    </source>
</evidence>
<reference evidence="14 15" key="1">
    <citation type="submission" date="2020-01" db="EMBL/GenBank/DDBJ databases">
        <authorList>
            <person name="Wang S."/>
        </authorList>
    </citation>
    <scope>NUCLEOTIDE SEQUENCE [LARGE SCALE GENOMIC DNA]</scope>
    <source>
        <strain evidence="14 15">D151-2-6</strain>
    </source>
</reference>
<feature type="compositionally biased region" description="Low complexity" evidence="13">
    <location>
        <begin position="95"/>
        <end position="120"/>
    </location>
</feature>
<evidence type="ECO:0000256" key="1">
    <source>
        <dbReference type="ARBA" id="ARBA00004651"/>
    </source>
</evidence>
<evidence type="ECO:0000256" key="4">
    <source>
        <dbReference type="ARBA" id="ARBA00022448"/>
    </source>
</evidence>
<evidence type="ECO:0000256" key="9">
    <source>
        <dbReference type="ARBA" id="ARBA00023010"/>
    </source>
</evidence>
<feature type="compositionally biased region" description="Low complexity" evidence="13">
    <location>
        <begin position="127"/>
        <end position="148"/>
    </location>
</feature>
<feature type="region of interest" description="Disordered" evidence="13">
    <location>
        <begin position="95"/>
        <end position="148"/>
    </location>
</feature>
<comment type="caution">
    <text evidence="12">Lacks conserved residue(s) required for the propagation of feature annotation.</text>
</comment>
<evidence type="ECO:0000256" key="8">
    <source>
        <dbReference type="ARBA" id="ARBA00022989"/>
    </source>
</evidence>
<accession>A0AB37EAN3</accession>
<dbReference type="NCBIfam" id="TIGR00810">
    <property type="entry name" value="secG"/>
    <property type="match status" value="1"/>
</dbReference>
<dbReference type="GO" id="GO:0009306">
    <property type="term" value="P:protein secretion"/>
    <property type="evidence" value="ECO:0007669"/>
    <property type="project" value="UniProtKB-UniRule"/>
</dbReference>
<evidence type="ECO:0000256" key="7">
    <source>
        <dbReference type="ARBA" id="ARBA00022927"/>
    </source>
</evidence>
<keyword evidence="8 12" id="KW-1133">Transmembrane helix</keyword>
<sequence>MNDAMLQTILLVAIILVAVSLTGVVLLQRSEGGALGMGGGPSGFMTARGAGNLLTKITWVLAALLFGLTIILTVVGNMDRASVSVIDADAVGSLATTPQTQTQQPAQQQQPAAPAQPTAPSLDDLEASLPSASAARSPASAPAQQPAQ</sequence>
<dbReference type="KEGG" id="bmed:GYM46_14910"/>
<dbReference type="Pfam" id="PF03840">
    <property type="entry name" value="SecG"/>
    <property type="match status" value="1"/>
</dbReference>
<dbReference type="EMBL" id="CP048751">
    <property type="protein sequence ID" value="QIH74129.1"/>
    <property type="molecule type" value="Genomic_DNA"/>
</dbReference>
<evidence type="ECO:0000256" key="12">
    <source>
        <dbReference type="RuleBase" id="RU365087"/>
    </source>
</evidence>
<dbReference type="GO" id="GO:0005886">
    <property type="term" value="C:plasma membrane"/>
    <property type="evidence" value="ECO:0007669"/>
    <property type="project" value="UniProtKB-SubCell"/>
</dbReference>
<evidence type="ECO:0000313" key="15">
    <source>
        <dbReference type="Proteomes" id="UP000501325"/>
    </source>
</evidence>
<name>A0AB37EAN3_9CAUL</name>
<dbReference type="InterPro" id="IPR004692">
    <property type="entry name" value="SecG"/>
</dbReference>
<keyword evidence="4 12" id="KW-0813">Transport</keyword>
<dbReference type="GO" id="GO:0015450">
    <property type="term" value="F:protein-transporting ATPase activity"/>
    <property type="evidence" value="ECO:0007669"/>
    <property type="project" value="UniProtKB-UniRule"/>
</dbReference>
<dbReference type="GO" id="GO:0043952">
    <property type="term" value="P:protein transport by the Sec complex"/>
    <property type="evidence" value="ECO:0007669"/>
    <property type="project" value="TreeGrafter"/>
</dbReference>
<comment type="subcellular location">
    <subcellularLocation>
        <location evidence="1 12">Cell membrane</location>
        <topology evidence="1 12">Multi-pass membrane protein</topology>
    </subcellularLocation>
</comment>
<dbReference type="AlphaFoldDB" id="A0AB37EAN3"/>
<evidence type="ECO:0000256" key="11">
    <source>
        <dbReference type="ARBA" id="ARBA00025182"/>
    </source>
</evidence>
<evidence type="ECO:0000313" key="14">
    <source>
        <dbReference type="EMBL" id="QIH74129.1"/>
    </source>
</evidence>
<evidence type="ECO:0000256" key="5">
    <source>
        <dbReference type="ARBA" id="ARBA00022475"/>
    </source>
</evidence>
<proteinExistence type="inferred from homology"/>
<evidence type="ECO:0000256" key="10">
    <source>
        <dbReference type="ARBA" id="ARBA00023136"/>
    </source>
</evidence>
<evidence type="ECO:0000256" key="3">
    <source>
        <dbReference type="ARBA" id="ARBA00017876"/>
    </source>
</evidence>
<evidence type="ECO:0000256" key="13">
    <source>
        <dbReference type="SAM" id="MobiDB-lite"/>
    </source>
</evidence>
<comment type="similarity">
    <text evidence="2 12">Belongs to the SecG family.</text>
</comment>
<keyword evidence="10 12" id="KW-0472">Membrane</keyword>
<dbReference type="GO" id="GO:0065002">
    <property type="term" value="P:intracellular protein transmembrane transport"/>
    <property type="evidence" value="ECO:0007669"/>
    <property type="project" value="TreeGrafter"/>
</dbReference>
<protein>
    <recommendedName>
        <fullName evidence="3 12">Protein-export membrane protein SecG</fullName>
    </recommendedName>
</protein>
<gene>
    <name evidence="14" type="primary">secG</name>
    <name evidence="14" type="ORF">GYM46_14910</name>
</gene>